<name>M7Y3D4_9BACT</name>
<accession>M7Y3D4</accession>
<dbReference type="EMBL" id="AMZY02000018">
    <property type="protein sequence ID" value="EMS31731.1"/>
    <property type="molecule type" value="Genomic_DNA"/>
</dbReference>
<organism evidence="1 2">
    <name type="scientific">Mariniradius saccharolyticus AK6</name>
    <dbReference type="NCBI Taxonomy" id="1239962"/>
    <lineage>
        <taxon>Bacteria</taxon>
        <taxon>Pseudomonadati</taxon>
        <taxon>Bacteroidota</taxon>
        <taxon>Cytophagia</taxon>
        <taxon>Cytophagales</taxon>
        <taxon>Cyclobacteriaceae</taxon>
        <taxon>Mariniradius</taxon>
    </lineage>
</organism>
<dbReference type="InParanoid" id="M7Y3D4"/>
<evidence type="ECO:0000313" key="1">
    <source>
        <dbReference type="EMBL" id="EMS31731.1"/>
    </source>
</evidence>
<reference evidence="1" key="1">
    <citation type="submission" date="2013-01" db="EMBL/GenBank/DDBJ databases">
        <title>Genome assembly of Mariniradius saccharolyticus AK6.</title>
        <authorList>
            <person name="Vaidya B."/>
            <person name="Khatri I."/>
            <person name="Tanuku N.R.S."/>
            <person name="Subramanian S."/>
            <person name="Pinnaka A."/>
        </authorList>
    </citation>
    <scope>NUCLEOTIDE SEQUENCE [LARGE SCALE GENOMIC DNA]</scope>
    <source>
        <strain evidence="1">AK6</strain>
    </source>
</reference>
<protein>
    <submittedName>
        <fullName evidence="1">Uncharacterized protein</fullName>
    </submittedName>
</protein>
<gene>
    <name evidence="1" type="ORF">C943_02002</name>
</gene>
<dbReference type="STRING" id="1239962.C943_02002"/>
<sequence length="65" mass="7539">MYSFAIVENKKAVLSEQPFDQTKHNMKGYNWCLPLNRLKSHLSENEKQDLGVSVFHTFSNCLLHA</sequence>
<keyword evidence="2" id="KW-1185">Reference proteome</keyword>
<dbReference type="Proteomes" id="UP000010953">
    <property type="component" value="Unassembled WGS sequence"/>
</dbReference>
<proteinExistence type="predicted"/>
<evidence type="ECO:0000313" key="2">
    <source>
        <dbReference type="Proteomes" id="UP000010953"/>
    </source>
</evidence>
<comment type="caution">
    <text evidence="1">The sequence shown here is derived from an EMBL/GenBank/DDBJ whole genome shotgun (WGS) entry which is preliminary data.</text>
</comment>
<dbReference type="AlphaFoldDB" id="M7Y3D4"/>